<protein>
    <submittedName>
        <fullName evidence="8">S41 family peptidase</fullName>
    </submittedName>
</protein>
<dbReference type="InterPro" id="IPR029045">
    <property type="entry name" value="ClpP/crotonase-like_dom_sf"/>
</dbReference>
<dbReference type="InterPro" id="IPR001478">
    <property type="entry name" value="PDZ"/>
</dbReference>
<dbReference type="GO" id="GO:0007165">
    <property type="term" value="P:signal transduction"/>
    <property type="evidence" value="ECO:0007669"/>
    <property type="project" value="TreeGrafter"/>
</dbReference>
<dbReference type="NCBIfam" id="TIGR00225">
    <property type="entry name" value="prc"/>
    <property type="match status" value="1"/>
</dbReference>
<comment type="caution">
    <text evidence="8">The sequence shown here is derived from an EMBL/GenBank/DDBJ whole genome shotgun (WGS) entry which is preliminary data.</text>
</comment>
<evidence type="ECO:0000256" key="6">
    <source>
        <dbReference type="SAM" id="MobiDB-lite"/>
    </source>
</evidence>
<dbReference type="SMART" id="SM00245">
    <property type="entry name" value="TSPc"/>
    <property type="match status" value="1"/>
</dbReference>
<comment type="similarity">
    <text evidence="1 5">Belongs to the peptidase S41A family.</text>
</comment>
<dbReference type="PANTHER" id="PTHR32060:SF30">
    <property type="entry name" value="CARBOXY-TERMINAL PROCESSING PROTEASE CTPA"/>
    <property type="match status" value="1"/>
</dbReference>
<dbReference type="InterPro" id="IPR036034">
    <property type="entry name" value="PDZ_sf"/>
</dbReference>
<dbReference type="InterPro" id="IPR005151">
    <property type="entry name" value="Tail-specific_protease"/>
</dbReference>
<dbReference type="Proteomes" id="UP000712673">
    <property type="component" value="Unassembled WGS sequence"/>
</dbReference>
<dbReference type="CDD" id="cd06782">
    <property type="entry name" value="cpPDZ_CPP-like"/>
    <property type="match status" value="1"/>
</dbReference>
<keyword evidence="3 5" id="KW-0378">Hydrolase</keyword>
<evidence type="ECO:0000256" key="3">
    <source>
        <dbReference type="ARBA" id="ARBA00022801"/>
    </source>
</evidence>
<dbReference type="Pfam" id="PF17820">
    <property type="entry name" value="PDZ_6"/>
    <property type="match status" value="1"/>
</dbReference>
<dbReference type="GO" id="GO:0006508">
    <property type="term" value="P:proteolysis"/>
    <property type="evidence" value="ECO:0007669"/>
    <property type="project" value="UniProtKB-KW"/>
</dbReference>
<evidence type="ECO:0000256" key="2">
    <source>
        <dbReference type="ARBA" id="ARBA00022670"/>
    </source>
</evidence>
<feature type="region of interest" description="Disordered" evidence="6">
    <location>
        <begin position="255"/>
        <end position="277"/>
    </location>
</feature>
<feature type="non-terminal residue" evidence="8">
    <location>
        <position position="277"/>
    </location>
</feature>
<dbReference type="PROSITE" id="PS50106">
    <property type="entry name" value="PDZ"/>
    <property type="match status" value="1"/>
</dbReference>
<gene>
    <name evidence="8" type="ORF">FJZ47_16385</name>
</gene>
<dbReference type="EMBL" id="VGLS01000553">
    <property type="protein sequence ID" value="MBM3225363.1"/>
    <property type="molecule type" value="Genomic_DNA"/>
</dbReference>
<dbReference type="FunFam" id="3.90.226.10:FF:000029">
    <property type="entry name" value="Peptidase, S41 family"/>
    <property type="match status" value="1"/>
</dbReference>
<dbReference type="GO" id="GO:0004175">
    <property type="term" value="F:endopeptidase activity"/>
    <property type="evidence" value="ECO:0007669"/>
    <property type="project" value="TreeGrafter"/>
</dbReference>
<dbReference type="AlphaFoldDB" id="A0A937W1W4"/>
<dbReference type="CDD" id="cd07560">
    <property type="entry name" value="Peptidase_S41_CPP"/>
    <property type="match status" value="1"/>
</dbReference>
<dbReference type="GO" id="GO:0008236">
    <property type="term" value="F:serine-type peptidase activity"/>
    <property type="evidence" value="ECO:0007669"/>
    <property type="project" value="UniProtKB-KW"/>
</dbReference>
<evidence type="ECO:0000313" key="8">
    <source>
        <dbReference type="EMBL" id="MBM3225363.1"/>
    </source>
</evidence>
<dbReference type="SUPFAM" id="SSF52096">
    <property type="entry name" value="ClpP/crotonase"/>
    <property type="match status" value="1"/>
</dbReference>
<accession>A0A937W1W4</accession>
<evidence type="ECO:0000256" key="4">
    <source>
        <dbReference type="ARBA" id="ARBA00022825"/>
    </source>
</evidence>
<proteinExistence type="inferred from homology"/>
<sequence>MKLPCDVLTVVSPIEGTPAFRAGIQPGDQILKVDGESTKEMSLVDAVKKLRGPEGSAVTIAIFRPGFTEPKDFTLSRAVIQIKSVRWTKLQENIGYIKLRSFHKTTEDELEEALRDLGEQKITSLVLDLRNNPGGLLEQAIAVANIFLEGGQLIVYTKGRLPNQNMKGFAKSDGLHVSHPVAVIINGGSASASEIVAGALQDLKRATVIGTQSFGKGSVQTIIPLSDGSGLRLTTAKYYTPKGIEIHGKGITPDIIVEKPQETEPPEGESKGPRSRR</sequence>
<reference evidence="8" key="1">
    <citation type="submission" date="2019-03" db="EMBL/GenBank/DDBJ databases">
        <title>Lake Tanganyika Metagenome-Assembled Genomes (MAGs).</title>
        <authorList>
            <person name="Tran P."/>
        </authorList>
    </citation>
    <scope>NUCLEOTIDE SEQUENCE</scope>
    <source>
        <strain evidence="8">K_DeepCast_65m_m2_066</strain>
    </source>
</reference>
<evidence type="ECO:0000259" key="7">
    <source>
        <dbReference type="PROSITE" id="PS50106"/>
    </source>
</evidence>
<keyword evidence="2 5" id="KW-0645">Protease</keyword>
<dbReference type="Gene3D" id="3.90.226.10">
    <property type="entry name" value="2-enoyl-CoA Hydratase, Chain A, domain 1"/>
    <property type="match status" value="1"/>
</dbReference>
<organism evidence="8 9">
    <name type="scientific">Tectimicrobiota bacterium</name>
    <dbReference type="NCBI Taxonomy" id="2528274"/>
    <lineage>
        <taxon>Bacteria</taxon>
        <taxon>Pseudomonadati</taxon>
        <taxon>Nitrospinota/Tectimicrobiota group</taxon>
        <taxon>Candidatus Tectimicrobiota</taxon>
    </lineage>
</organism>
<dbReference type="PANTHER" id="PTHR32060">
    <property type="entry name" value="TAIL-SPECIFIC PROTEASE"/>
    <property type="match status" value="1"/>
</dbReference>
<dbReference type="SUPFAM" id="SSF50156">
    <property type="entry name" value="PDZ domain-like"/>
    <property type="match status" value="1"/>
</dbReference>
<dbReference type="SMART" id="SM00228">
    <property type="entry name" value="PDZ"/>
    <property type="match status" value="1"/>
</dbReference>
<feature type="compositionally biased region" description="Basic and acidic residues" evidence="6">
    <location>
        <begin position="256"/>
        <end position="277"/>
    </location>
</feature>
<feature type="domain" description="PDZ" evidence="7">
    <location>
        <begin position="1"/>
        <end position="51"/>
    </location>
</feature>
<name>A0A937W1W4_UNCTE</name>
<dbReference type="InterPro" id="IPR041489">
    <property type="entry name" value="PDZ_6"/>
</dbReference>
<keyword evidence="4 5" id="KW-0720">Serine protease</keyword>
<dbReference type="Gene3D" id="2.30.42.10">
    <property type="match status" value="1"/>
</dbReference>
<dbReference type="GO" id="GO:0030288">
    <property type="term" value="C:outer membrane-bounded periplasmic space"/>
    <property type="evidence" value="ECO:0007669"/>
    <property type="project" value="TreeGrafter"/>
</dbReference>
<dbReference type="Pfam" id="PF03572">
    <property type="entry name" value="Peptidase_S41"/>
    <property type="match status" value="1"/>
</dbReference>
<evidence type="ECO:0000256" key="1">
    <source>
        <dbReference type="ARBA" id="ARBA00009179"/>
    </source>
</evidence>
<dbReference type="Gene3D" id="3.30.750.44">
    <property type="match status" value="1"/>
</dbReference>
<dbReference type="FunFam" id="2.30.42.10:FF:000063">
    <property type="entry name" value="Peptidase, S41 family"/>
    <property type="match status" value="1"/>
</dbReference>
<evidence type="ECO:0000313" key="9">
    <source>
        <dbReference type="Proteomes" id="UP000712673"/>
    </source>
</evidence>
<evidence type="ECO:0000256" key="5">
    <source>
        <dbReference type="RuleBase" id="RU004404"/>
    </source>
</evidence>
<dbReference type="InterPro" id="IPR004447">
    <property type="entry name" value="Peptidase_S41A"/>
</dbReference>